<dbReference type="Proteomes" id="UP000605201">
    <property type="component" value="Unassembled WGS sequence"/>
</dbReference>
<comment type="caution">
    <text evidence="1">The sequence shown here is derived from an EMBL/GenBank/DDBJ whole genome shotgun (WGS) entry which is preliminary data.</text>
</comment>
<organism evidence="1 2">
    <name type="scientific">Candidatus Desulfatibia vada</name>
    <dbReference type="NCBI Taxonomy" id="2841696"/>
    <lineage>
        <taxon>Bacteria</taxon>
        <taxon>Pseudomonadati</taxon>
        <taxon>Thermodesulfobacteriota</taxon>
        <taxon>Desulfobacteria</taxon>
        <taxon>Desulfobacterales</taxon>
        <taxon>Desulfobacterales incertae sedis</taxon>
        <taxon>Candidatus Desulfatibia</taxon>
    </lineage>
</organism>
<dbReference type="InterPro" id="IPR014858">
    <property type="entry name" value="BrxB"/>
</dbReference>
<name>A0A8J6P0X3_9BACT</name>
<sequence length="190" mass="21862">MLSFKSRLDKIIDRLISSELLSNAGLGNEIGFYIFDYPPEYELEVRDHIQFIIRQLPKKKPDLKFTHINLFELIINYLKKRTLLDRALQIQQQKGDQELLKVLKGPLGAEKIAKAFVEEAQPQENDLVIVSGVGSAFPLLRSHNLLNNLHALMEDTPLVMFYPGIYTGQGLRLFGKLKETNYYRAFQLVV</sequence>
<evidence type="ECO:0000313" key="2">
    <source>
        <dbReference type="Proteomes" id="UP000605201"/>
    </source>
</evidence>
<dbReference type="AlphaFoldDB" id="A0A8J6P0X3"/>
<protein>
    <submittedName>
        <fullName evidence="1">DUF1788 domain-containing protein</fullName>
    </submittedName>
</protein>
<dbReference type="EMBL" id="JACNIG010000083">
    <property type="protein sequence ID" value="MBC8430785.1"/>
    <property type="molecule type" value="Genomic_DNA"/>
</dbReference>
<reference evidence="1 2" key="1">
    <citation type="submission" date="2020-08" db="EMBL/GenBank/DDBJ databases">
        <title>Bridging the membrane lipid divide: bacteria of the FCB group superphylum have the potential to synthesize archaeal ether lipids.</title>
        <authorList>
            <person name="Villanueva L."/>
            <person name="Von Meijenfeldt F.A.B."/>
            <person name="Westbye A.B."/>
            <person name="Yadav S."/>
            <person name="Hopmans E.C."/>
            <person name="Dutilh B.E."/>
            <person name="Sinninghe Damste J.S."/>
        </authorList>
    </citation>
    <scope>NUCLEOTIDE SEQUENCE [LARGE SCALE GENOMIC DNA]</scope>
    <source>
        <strain evidence="1">NIOZ-UU17</strain>
    </source>
</reference>
<accession>A0A8J6P0X3</accession>
<proteinExistence type="predicted"/>
<dbReference type="Pfam" id="PF08747">
    <property type="entry name" value="BrxB"/>
    <property type="match status" value="1"/>
</dbReference>
<gene>
    <name evidence="1" type="ORF">H8D96_02590</name>
</gene>
<evidence type="ECO:0000313" key="1">
    <source>
        <dbReference type="EMBL" id="MBC8430785.1"/>
    </source>
</evidence>